<protein>
    <recommendedName>
        <fullName evidence="2 3">Single-stranded DNA-binding protein</fullName>
    </recommendedName>
</protein>
<dbReference type="InterPro" id="IPR000424">
    <property type="entry name" value="Primosome_PriB/ssb"/>
</dbReference>
<dbReference type="OrthoDB" id="9809878at2"/>
<dbReference type="PANTHER" id="PTHR10302:SF0">
    <property type="entry name" value="SINGLE-STRANDED DNA-BINDING PROTEIN, MITOCHONDRIAL"/>
    <property type="match status" value="1"/>
</dbReference>
<evidence type="ECO:0000256" key="1">
    <source>
        <dbReference type="ARBA" id="ARBA00023125"/>
    </source>
</evidence>
<dbReference type="RefSeq" id="WP_110833235.1">
    <property type="nucleotide sequence ID" value="NZ_QKLU01000006.1"/>
</dbReference>
<dbReference type="SUPFAM" id="SSF50249">
    <property type="entry name" value="Nucleic acid-binding proteins"/>
    <property type="match status" value="1"/>
</dbReference>
<dbReference type="GO" id="GO:0006260">
    <property type="term" value="P:DNA replication"/>
    <property type="evidence" value="ECO:0007669"/>
    <property type="project" value="InterPro"/>
</dbReference>
<dbReference type="InterPro" id="IPR012340">
    <property type="entry name" value="NA-bd_OB-fold"/>
</dbReference>
<comment type="caution">
    <text evidence="4">The sequence shown here is derived from an EMBL/GenBank/DDBJ whole genome shotgun (WGS) entry which is preliminary data.</text>
</comment>
<evidence type="ECO:0000313" key="5">
    <source>
        <dbReference type="Proteomes" id="UP000248198"/>
    </source>
</evidence>
<evidence type="ECO:0000313" key="4">
    <source>
        <dbReference type="EMBL" id="PYF72431.1"/>
    </source>
</evidence>
<dbReference type="GO" id="GO:0003697">
    <property type="term" value="F:single-stranded DNA binding"/>
    <property type="evidence" value="ECO:0007669"/>
    <property type="project" value="InterPro"/>
</dbReference>
<dbReference type="AlphaFoldDB" id="A0A318UA21"/>
<dbReference type="PIRSF" id="PIRSF002070">
    <property type="entry name" value="SSB"/>
    <property type="match status" value="1"/>
</dbReference>
<dbReference type="CDD" id="cd04496">
    <property type="entry name" value="SSB_OBF"/>
    <property type="match status" value="1"/>
</dbReference>
<dbReference type="PANTHER" id="PTHR10302">
    <property type="entry name" value="SINGLE-STRANDED DNA-BINDING PROTEIN"/>
    <property type="match status" value="1"/>
</dbReference>
<name>A0A318UA21_9SPHI</name>
<dbReference type="NCBIfam" id="TIGR00621">
    <property type="entry name" value="ssb"/>
    <property type="match status" value="1"/>
</dbReference>
<dbReference type="EMBL" id="QKLU01000006">
    <property type="protein sequence ID" value="PYF72431.1"/>
    <property type="molecule type" value="Genomic_DNA"/>
</dbReference>
<dbReference type="Gene3D" id="2.40.50.140">
    <property type="entry name" value="Nucleic acid-binding proteins"/>
    <property type="match status" value="1"/>
</dbReference>
<reference evidence="4 5" key="1">
    <citation type="submission" date="2018-06" db="EMBL/GenBank/DDBJ databases">
        <title>Genomic Encyclopedia of Archaeal and Bacterial Type Strains, Phase II (KMG-II): from individual species to whole genera.</title>
        <authorList>
            <person name="Goeker M."/>
        </authorList>
    </citation>
    <scope>NUCLEOTIDE SEQUENCE [LARGE SCALE GENOMIC DNA]</scope>
    <source>
        <strain evidence="4 5">DSM 27372</strain>
    </source>
</reference>
<dbReference type="PROSITE" id="PS50935">
    <property type="entry name" value="SSB"/>
    <property type="match status" value="1"/>
</dbReference>
<sequence>MENSINHVRLSGFTGSHPVIVNFENNKKMGRVSLAVNEFYRNSAGETVNQTQWFNLVFWNKKVEQLEAKVKKGSGIRIEGRLSNQSYTDKKGDIRYSTEIIVTNFEVFAEANAG</sequence>
<organism evidence="4 5">
    <name type="scientific">Pedobacter nutrimenti</name>
    <dbReference type="NCBI Taxonomy" id="1241337"/>
    <lineage>
        <taxon>Bacteria</taxon>
        <taxon>Pseudomonadati</taxon>
        <taxon>Bacteroidota</taxon>
        <taxon>Sphingobacteriia</taxon>
        <taxon>Sphingobacteriales</taxon>
        <taxon>Sphingobacteriaceae</taxon>
        <taxon>Pedobacter</taxon>
    </lineage>
</organism>
<accession>A0A318UA21</accession>
<dbReference type="InterPro" id="IPR011344">
    <property type="entry name" value="ssDNA-bd"/>
</dbReference>
<gene>
    <name evidence="4" type="ORF">B0O44_10680</name>
</gene>
<evidence type="ECO:0000256" key="2">
    <source>
        <dbReference type="PIRNR" id="PIRNR002070"/>
    </source>
</evidence>
<keyword evidence="5" id="KW-1185">Reference proteome</keyword>
<dbReference type="GO" id="GO:0009295">
    <property type="term" value="C:nucleoid"/>
    <property type="evidence" value="ECO:0007669"/>
    <property type="project" value="TreeGrafter"/>
</dbReference>
<dbReference type="Pfam" id="PF00436">
    <property type="entry name" value="SSB"/>
    <property type="match status" value="1"/>
</dbReference>
<evidence type="ECO:0000256" key="3">
    <source>
        <dbReference type="RuleBase" id="RU000524"/>
    </source>
</evidence>
<proteinExistence type="predicted"/>
<keyword evidence="1 2" id="KW-0238">DNA-binding</keyword>
<dbReference type="Proteomes" id="UP000248198">
    <property type="component" value="Unassembled WGS sequence"/>
</dbReference>